<dbReference type="SMART" id="SM00216">
    <property type="entry name" value="VWD"/>
    <property type="match status" value="1"/>
</dbReference>
<keyword evidence="1" id="KW-1015">Disulfide bond</keyword>
<dbReference type="InterPro" id="IPR001846">
    <property type="entry name" value="VWF_type-D"/>
</dbReference>
<dbReference type="PANTHER" id="PTHR11339">
    <property type="entry name" value="EXTRACELLULAR MATRIX GLYCOPROTEIN RELATED"/>
    <property type="match status" value="1"/>
</dbReference>
<dbReference type="EMBL" id="KT876122">
    <property type="protein sequence ID" value="ALR88620.1"/>
    <property type="molecule type" value="mRNA"/>
</dbReference>
<evidence type="ECO:0000256" key="2">
    <source>
        <dbReference type="ARBA" id="ARBA00023180"/>
    </source>
</evidence>
<evidence type="ECO:0000259" key="4">
    <source>
        <dbReference type="PROSITE" id="PS51233"/>
    </source>
</evidence>
<dbReference type="GO" id="GO:0031012">
    <property type="term" value="C:extracellular matrix"/>
    <property type="evidence" value="ECO:0007669"/>
    <property type="project" value="TreeGrafter"/>
</dbReference>
<evidence type="ECO:0000256" key="3">
    <source>
        <dbReference type="SAM" id="SignalP"/>
    </source>
</evidence>
<dbReference type="GO" id="GO:0005615">
    <property type="term" value="C:extracellular space"/>
    <property type="evidence" value="ECO:0007669"/>
    <property type="project" value="TreeGrafter"/>
</dbReference>
<dbReference type="Pfam" id="PF00094">
    <property type="entry name" value="VWD"/>
    <property type="match status" value="1"/>
</dbReference>
<evidence type="ECO:0000256" key="1">
    <source>
        <dbReference type="ARBA" id="ARBA00023157"/>
    </source>
</evidence>
<protein>
    <submittedName>
        <fullName evidence="5">von Willebrand type d domain protein-like m13</fullName>
    </submittedName>
</protein>
<proteinExistence type="evidence at transcript level"/>
<keyword evidence="2" id="KW-0325">Glycoprotein</keyword>
<dbReference type="PANTHER" id="PTHR11339:SF386">
    <property type="entry name" value="HEMOLECTIN, ISOFORM A"/>
    <property type="match status" value="1"/>
</dbReference>
<feature type="domain" description="VWFD" evidence="4">
    <location>
        <begin position="139"/>
        <end position="318"/>
    </location>
</feature>
<evidence type="ECO:0000313" key="5">
    <source>
        <dbReference type="EMBL" id="ALR88620.1"/>
    </source>
</evidence>
<dbReference type="InterPro" id="IPR050780">
    <property type="entry name" value="Mucin_vWF_Thrombospondin_sf"/>
</dbReference>
<feature type="signal peptide" evidence="3">
    <location>
        <begin position="1"/>
        <end position="17"/>
    </location>
</feature>
<keyword evidence="3" id="KW-0732">Signal</keyword>
<organism evidence="5">
    <name type="scientific">Saccoglossus kowalevskii</name>
    <name type="common">Acorn worm</name>
    <dbReference type="NCBI Taxonomy" id="10224"/>
    <lineage>
        <taxon>Eukaryota</taxon>
        <taxon>Metazoa</taxon>
        <taxon>Hemichordata</taxon>
        <taxon>Enteropneusta</taxon>
        <taxon>Harrimaniidae</taxon>
        <taxon>Saccoglossus</taxon>
    </lineage>
</organism>
<name>A0A0U2U2J9_SACKO</name>
<dbReference type="OrthoDB" id="5956066at2759"/>
<feature type="chain" id="PRO_5006832485" evidence="3">
    <location>
        <begin position="18"/>
        <end position="319"/>
    </location>
</feature>
<dbReference type="PROSITE" id="PS51233">
    <property type="entry name" value="VWFD"/>
    <property type="match status" value="1"/>
</dbReference>
<accession>A0A0U2U2J9</accession>
<sequence>MWKVLLISLFFISSVATAPSEDGRIRTRRDPQYDVVVSSQRQADCSLALTFIRSDSTNMPKLTVRFDIDQTPAANTHEGEIVLQPGLESETLDWNVPIGWNPPFVVSGVSMLDDPNNVGDFIQVGQRVQHTIPDDGPCVMASAKRDPHMATFDGFRYNFQGTCWYTLVKHCTENPEFEISARFEPLKSNGPEIKSRATAINVTIGDERISLDKDTILVNDQPYWVAQLSDRPRNAHIDVNSDSIVIDIARLKLEVEWDGRKHIFNAAILNPEYHGKVCGLLGNADENPHNDLQKRDGSTTLDIDEFGASWRTPGIRCDY</sequence>
<reference evidence="5" key="1">
    <citation type="journal article" date="2015" name="Nature">
        <title>Hemichordate genomes and deuterostome origins.</title>
        <authorList>
            <person name="Simakov O."/>
            <person name="Kawashima T."/>
            <person name="Marletaz F."/>
            <person name="Jenkins J."/>
            <person name="Koyanagi R."/>
            <person name="Mitros T."/>
            <person name="Hisata K."/>
            <person name="Bredeson J."/>
            <person name="Shoguchi E."/>
            <person name="Gyoja F."/>
            <person name="Yue J.X."/>
            <person name="Chen Y.C."/>
            <person name="Freeman R.M.Jr."/>
            <person name="Sasaki A."/>
            <person name="Hikosaka-Katayama T."/>
            <person name="Sato A."/>
            <person name="Fujie M."/>
            <person name="Baughman K.W."/>
            <person name="Levine J."/>
            <person name="Gonzalez P."/>
            <person name="Cameron C."/>
            <person name="Fritzenwanker J.H."/>
            <person name="Pani A.M."/>
            <person name="Goto H."/>
            <person name="Kanda M."/>
            <person name="Arakaki N."/>
            <person name="Yamasaki S."/>
            <person name="Qu J."/>
            <person name="Cree A."/>
            <person name="Ding Y."/>
            <person name="Dinh H.H."/>
            <person name="Dugan S."/>
            <person name="Holder M."/>
            <person name="Jhangiani S.N."/>
            <person name="Kovar C.L."/>
            <person name="Lee S.L."/>
            <person name="Lewis L.R."/>
            <person name="Morton D."/>
            <person name="Nazareth L.V."/>
            <person name="Okwuonu G."/>
            <person name="Santibanez J."/>
            <person name="Chen R."/>
            <person name="Richards S."/>
            <person name="Muzny D.M."/>
            <person name="Gillis A."/>
            <person name="Peshkin L."/>
            <person name="Wu M."/>
            <person name="Humphreys T."/>
            <person name="Su Y.H."/>
            <person name="Putnam N.H."/>
            <person name="Schmutz J."/>
            <person name="Fujiyama A."/>
            <person name="Yu J.K."/>
            <person name="Tagawa K."/>
            <person name="Worley K.C."/>
            <person name="Gibbs R.A."/>
            <person name="Kirschner M.W."/>
            <person name="Lowe C.J."/>
            <person name="Satoh N."/>
            <person name="Rokhsar D.S."/>
            <person name="Gerhart J."/>
        </authorList>
    </citation>
    <scope>NUCLEOTIDE SEQUENCE</scope>
</reference>
<dbReference type="AlphaFoldDB" id="A0A0U2U2J9"/>